<dbReference type="Gene3D" id="3.60.10.10">
    <property type="entry name" value="Endonuclease/exonuclease/phosphatase"/>
    <property type="match status" value="1"/>
</dbReference>
<evidence type="ECO:0000256" key="1">
    <source>
        <dbReference type="SAM" id="MobiDB-lite"/>
    </source>
</evidence>
<dbReference type="AlphaFoldDB" id="A0A8T0BS17"/>
<dbReference type="InterPro" id="IPR036691">
    <property type="entry name" value="Endo/exonu/phosph_ase_sf"/>
</dbReference>
<evidence type="ECO:0000313" key="2">
    <source>
        <dbReference type="EMBL" id="KAF7708206.1"/>
    </source>
</evidence>
<accession>A0A8T0BS17</accession>
<name>A0A8T0BS17_SILME</name>
<keyword evidence="3" id="KW-1185">Reference proteome</keyword>
<gene>
    <name evidence="2" type="ORF">HF521_017263</name>
</gene>
<feature type="region of interest" description="Disordered" evidence="1">
    <location>
        <begin position="110"/>
        <end position="140"/>
    </location>
</feature>
<protein>
    <recommendedName>
        <fullName evidence="4">Endonuclease/exonuclease/phosphatase domain-containing protein</fullName>
    </recommendedName>
</protein>
<sequence length="274" mass="31751">MRDNGVLVVGGDFNTYLNKDIDCDPPRQNTSPLKAVLDRFTSSLEIEDTWSYRHGNNLDNWRFTCKQRQSYSRIDMFFMRKDTMNNELSIRVHTETISDHYPLVLQLQMQTKQPKTSKMPQSKQDNPNSNRTTQNNPDNTTEKISVAEILCALKSLTSKTHGCQTSSKTVFTLNSTEYIRLKNTYNDILKTNTLPANFTKVEKNIFSSVITKRLELYGISLKQTLNVLPTKTKYNRSYLEKMAEDLDRKYKDKGLKLYAFAPKINVKILNCFKD</sequence>
<evidence type="ECO:0008006" key="4">
    <source>
        <dbReference type="Google" id="ProtNLM"/>
    </source>
</evidence>
<reference evidence="2" key="1">
    <citation type="submission" date="2020-08" db="EMBL/GenBank/DDBJ databases">
        <title>Chromosome-level assembly of Southern catfish (Silurus meridionalis) provides insights into visual adaptation to the nocturnal and benthic lifestyles.</title>
        <authorList>
            <person name="Zhang Y."/>
            <person name="Wang D."/>
            <person name="Peng Z."/>
        </authorList>
    </citation>
    <scope>NUCLEOTIDE SEQUENCE</scope>
    <source>
        <strain evidence="2">SWU-2019-XX</strain>
        <tissue evidence="2">Muscle</tissue>
    </source>
</reference>
<comment type="caution">
    <text evidence="2">The sequence shown here is derived from an EMBL/GenBank/DDBJ whole genome shotgun (WGS) entry which is preliminary data.</text>
</comment>
<organism evidence="2 3">
    <name type="scientific">Silurus meridionalis</name>
    <name type="common">Southern catfish</name>
    <name type="synonym">Silurus soldatovi meridionalis</name>
    <dbReference type="NCBI Taxonomy" id="175797"/>
    <lineage>
        <taxon>Eukaryota</taxon>
        <taxon>Metazoa</taxon>
        <taxon>Chordata</taxon>
        <taxon>Craniata</taxon>
        <taxon>Vertebrata</taxon>
        <taxon>Euteleostomi</taxon>
        <taxon>Actinopterygii</taxon>
        <taxon>Neopterygii</taxon>
        <taxon>Teleostei</taxon>
        <taxon>Ostariophysi</taxon>
        <taxon>Siluriformes</taxon>
        <taxon>Siluridae</taxon>
        <taxon>Silurus</taxon>
    </lineage>
</organism>
<dbReference type="Proteomes" id="UP000606274">
    <property type="component" value="Unassembled WGS sequence"/>
</dbReference>
<dbReference type="SUPFAM" id="SSF56219">
    <property type="entry name" value="DNase I-like"/>
    <property type="match status" value="1"/>
</dbReference>
<dbReference type="EMBL" id="JABFDY010000004">
    <property type="protein sequence ID" value="KAF7708206.1"/>
    <property type="molecule type" value="Genomic_DNA"/>
</dbReference>
<proteinExistence type="predicted"/>
<evidence type="ECO:0000313" key="3">
    <source>
        <dbReference type="Proteomes" id="UP000606274"/>
    </source>
</evidence>